<comment type="caution">
    <text evidence="2">The sequence shown here is derived from an EMBL/GenBank/DDBJ whole genome shotgun (WGS) entry which is preliminary data.</text>
</comment>
<evidence type="ECO:0000256" key="1">
    <source>
        <dbReference type="SAM" id="SignalP"/>
    </source>
</evidence>
<feature type="chain" id="PRO_5047289407" evidence="1">
    <location>
        <begin position="20"/>
        <end position="407"/>
    </location>
</feature>
<gene>
    <name evidence="2" type="ORF">CKO43_12310</name>
</gene>
<keyword evidence="1" id="KW-0732">Signal</keyword>
<dbReference type="Proteomes" id="UP001041814">
    <property type="component" value="Unassembled WGS sequence"/>
</dbReference>
<name>A0ABS1DV14_RUBGE</name>
<keyword evidence="3" id="KW-1185">Reference proteome</keyword>
<organism evidence="2 3">
    <name type="scientific">Rubrivivax gelatinosus</name>
    <name type="common">Rhodocyclus gelatinosus</name>
    <name type="synonym">Rhodopseudomonas gelatinosa</name>
    <dbReference type="NCBI Taxonomy" id="28068"/>
    <lineage>
        <taxon>Bacteria</taxon>
        <taxon>Pseudomonadati</taxon>
        <taxon>Pseudomonadota</taxon>
        <taxon>Betaproteobacteria</taxon>
        <taxon>Burkholderiales</taxon>
        <taxon>Sphaerotilaceae</taxon>
        <taxon>Rubrivivax</taxon>
    </lineage>
</organism>
<reference evidence="2" key="2">
    <citation type="journal article" date="2020" name="Microorganisms">
        <title>Osmotic Adaptation and Compatible Solute Biosynthesis of Phototrophic Bacteria as Revealed from Genome Analyses.</title>
        <authorList>
            <person name="Imhoff J.F."/>
            <person name="Rahn T."/>
            <person name="Kunzel S."/>
            <person name="Keller A."/>
            <person name="Neulinger S.C."/>
        </authorList>
    </citation>
    <scope>NUCLEOTIDE SEQUENCE</scope>
    <source>
        <strain evidence="2">IM 151</strain>
    </source>
</reference>
<feature type="signal peptide" evidence="1">
    <location>
        <begin position="1"/>
        <end position="19"/>
    </location>
</feature>
<dbReference type="SUPFAM" id="SSF52266">
    <property type="entry name" value="SGNH hydrolase"/>
    <property type="match status" value="1"/>
</dbReference>
<proteinExistence type="predicted"/>
<dbReference type="Gene3D" id="3.40.50.1110">
    <property type="entry name" value="SGNH hydrolase"/>
    <property type="match status" value="1"/>
</dbReference>
<evidence type="ECO:0000313" key="2">
    <source>
        <dbReference type="EMBL" id="MBK1713561.1"/>
    </source>
</evidence>
<sequence length="407" mass="41554">MMKMRRGVLAAAVTAALLAACGGGNPDPGGDGPSGAPSTVGSFTAVVSFGDSLSDVGTYSPATSLAGNGSSPYLGGKFTTNTDSSTGDLIWVERVAATLGITITPADMGFAGQSQACPAATINPALAGTCTAYGQGGSRVTDPEGIGHTKDGAPAALTVPVATQIDRHLERFGSFKDSDLVIIWAGNNDAFIQLQTFVATATSIQTQVATGAITAERGNKLLYDAQSAAQEGMKEAAFELAGYVKNKILAHGGKYVAIGNLPNSALTPQFQAYPASIQGVLKTITETFNLWLREGLDDLPVQIIDMASIGAAVNAAPASYGFTNITTPACSATKISLITGGQITDGSSLFCNATTGMPYNGLSDGADTSTWFFADGVHPTSGGHAYYADQILTQLRAFGWVAAPAAQ</sequence>
<reference evidence="2" key="1">
    <citation type="submission" date="2017-08" db="EMBL/GenBank/DDBJ databases">
        <authorList>
            <person name="Imhoff J.F."/>
            <person name="Rahn T."/>
            <person name="Kuenzel S."/>
            <person name="Neulinger S.C."/>
        </authorList>
    </citation>
    <scope>NUCLEOTIDE SEQUENCE</scope>
    <source>
        <strain evidence="2">IM 151</strain>
    </source>
</reference>
<dbReference type="InterPro" id="IPR001087">
    <property type="entry name" value="GDSL"/>
</dbReference>
<protein>
    <submittedName>
        <fullName evidence="2">Lipase</fullName>
    </submittedName>
</protein>
<dbReference type="EMBL" id="NRRU01000041">
    <property type="protein sequence ID" value="MBK1713561.1"/>
    <property type="molecule type" value="Genomic_DNA"/>
</dbReference>
<evidence type="ECO:0000313" key="3">
    <source>
        <dbReference type="Proteomes" id="UP001041814"/>
    </source>
</evidence>
<accession>A0ABS1DV14</accession>
<dbReference type="Pfam" id="PF00657">
    <property type="entry name" value="Lipase_GDSL"/>
    <property type="match status" value="1"/>
</dbReference>
<dbReference type="PROSITE" id="PS51257">
    <property type="entry name" value="PROKAR_LIPOPROTEIN"/>
    <property type="match status" value="1"/>
</dbReference>
<dbReference type="InterPro" id="IPR036514">
    <property type="entry name" value="SGNH_hydro_sf"/>
</dbReference>